<organism evidence="15 16">
    <name type="scientific">Clostridium symbiosum (strain WAL-14163)</name>
    <dbReference type="NCBI Taxonomy" id="742740"/>
    <lineage>
        <taxon>Bacteria</taxon>
        <taxon>Bacillati</taxon>
        <taxon>Bacillota</taxon>
        <taxon>Clostridia</taxon>
        <taxon>Lachnospirales</taxon>
        <taxon>Lachnospiraceae</taxon>
        <taxon>Otoolea</taxon>
    </lineage>
</organism>
<feature type="transmembrane region" description="Helical" evidence="14">
    <location>
        <begin position="279"/>
        <end position="306"/>
    </location>
</feature>
<dbReference type="PANTHER" id="PTHR48086:SF3">
    <property type="entry name" value="SODIUM_PROLINE SYMPORTER"/>
    <property type="match status" value="1"/>
</dbReference>
<evidence type="ECO:0000256" key="10">
    <source>
        <dbReference type="ARBA" id="ARBA00023136"/>
    </source>
</evidence>
<evidence type="ECO:0000256" key="6">
    <source>
        <dbReference type="ARBA" id="ARBA00022847"/>
    </source>
</evidence>
<dbReference type="AlphaFoldDB" id="E7GIY5"/>
<comment type="subcellular location">
    <subcellularLocation>
        <location evidence="1">Cell membrane</location>
        <topology evidence="1">Multi-pass membrane protein</topology>
    </subcellularLocation>
</comment>
<keyword evidence="4" id="KW-1003">Cell membrane</keyword>
<feature type="transmembrane region" description="Helical" evidence="14">
    <location>
        <begin position="409"/>
        <end position="427"/>
    </location>
</feature>
<dbReference type="PANTHER" id="PTHR48086">
    <property type="entry name" value="SODIUM/PROLINE SYMPORTER-RELATED"/>
    <property type="match status" value="1"/>
</dbReference>
<dbReference type="InterPro" id="IPR001734">
    <property type="entry name" value="Na/solute_symporter"/>
</dbReference>
<feature type="transmembrane region" description="Helical" evidence="14">
    <location>
        <begin position="248"/>
        <end position="267"/>
    </location>
</feature>
<keyword evidence="16" id="KW-1185">Reference proteome</keyword>
<feature type="transmembrane region" description="Helical" evidence="14">
    <location>
        <begin position="376"/>
        <end position="397"/>
    </location>
</feature>
<keyword evidence="7 14" id="KW-1133">Transmembrane helix</keyword>
<feature type="transmembrane region" description="Helical" evidence="14">
    <location>
        <begin position="155"/>
        <end position="174"/>
    </location>
</feature>
<evidence type="ECO:0000256" key="8">
    <source>
        <dbReference type="ARBA" id="ARBA00023053"/>
    </source>
</evidence>
<feature type="transmembrane region" description="Helical" evidence="14">
    <location>
        <begin position="121"/>
        <end position="143"/>
    </location>
</feature>
<evidence type="ECO:0000256" key="9">
    <source>
        <dbReference type="ARBA" id="ARBA00023065"/>
    </source>
</evidence>
<dbReference type="PROSITE" id="PS50283">
    <property type="entry name" value="NA_SOLUT_SYMP_3"/>
    <property type="match status" value="1"/>
</dbReference>
<evidence type="ECO:0000256" key="13">
    <source>
        <dbReference type="RuleBase" id="RU362091"/>
    </source>
</evidence>
<dbReference type="EMBL" id="ADLQ01000022">
    <property type="protein sequence ID" value="EGA95258.1"/>
    <property type="molecule type" value="Genomic_DNA"/>
</dbReference>
<name>E7GIY5_CLOS6</name>
<evidence type="ECO:0000256" key="14">
    <source>
        <dbReference type="SAM" id="Phobius"/>
    </source>
</evidence>
<protein>
    <recommendedName>
        <fullName evidence="17">Sodium:solute symporter family protein</fullName>
    </recommendedName>
</protein>
<feature type="transmembrane region" description="Helical" evidence="14">
    <location>
        <begin position="434"/>
        <end position="455"/>
    </location>
</feature>
<accession>E7GIY5</accession>
<keyword evidence="11" id="KW-0739">Sodium transport</keyword>
<dbReference type="HOGENOM" id="CLU_018808_15_0_9"/>
<gene>
    <name evidence="15" type="ORF">HMPREF9474_00878</name>
</gene>
<comment type="catalytic activity">
    <reaction evidence="12">
        <text>L-proline(in) + Na(+)(in) = L-proline(out) + Na(+)(out)</text>
        <dbReference type="Rhea" id="RHEA:28967"/>
        <dbReference type="ChEBI" id="CHEBI:29101"/>
        <dbReference type="ChEBI" id="CHEBI:60039"/>
    </reaction>
</comment>
<evidence type="ECO:0000256" key="3">
    <source>
        <dbReference type="ARBA" id="ARBA00022448"/>
    </source>
</evidence>
<keyword evidence="6" id="KW-0769">Symport</keyword>
<evidence type="ECO:0000313" key="16">
    <source>
        <dbReference type="Proteomes" id="UP000002970"/>
    </source>
</evidence>
<evidence type="ECO:0000256" key="4">
    <source>
        <dbReference type="ARBA" id="ARBA00022475"/>
    </source>
</evidence>
<dbReference type="STRING" id="1512.GCA_900049235_00964"/>
<dbReference type="GO" id="GO:0015293">
    <property type="term" value="F:symporter activity"/>
    <property type="evidence" value="ECO:0007669"/>
    <property type="project" value="UniProtKB-KW"/>
</dbReference>
<keyword evidence="3" id="KW-0813">Transport</keyword>
<comment type="caution">
    <text evidence="15">The sequence shown here is derived from an EMBL/GenBank/DDBJ whole genome shotgun (WGS) entry which is preliminary data.</text>
</comment>
<evidence type="ECO:0008006" key="17">
    <source>
        <dbReference type="Google" id="ProtNLM"/>
    </source>
</evidence>
<sequence>MRTEVWIIIGIIAYALFMVCHGFSNFRATSKSSESFFNADRGVNSFVLVCTTAISVYSGLSYYGYPASTYANGIGYVAAAGCAVSGLLFCLMGYRIWILGREYGFQTPSDYLRTRYYSEGFGLFVSVLLVIFIVPYVAVQLMTIGSGIEVTTKGMFPYLPAVLLGTVCVSLHVIGGGMKSVAWLDTFHAILGVCAVYIVVYYLVKHFFPDGGLVEAANIVKSNPDTASILSTPGPNGTYTWKGLLNQALTAAVATIVWPHIFMRCYIAKGTKNFKVMSWALPLAYVIPVFGLVIIGSLIGPAVLGAGFQDVDNLLPTLVTQYCPPLISFVSILCLFAFAVSTADSLLLSASALASRDIYVRHFYELKGKQADSRQVVHFGRVVLVVLMIACIIVTATKSTYITEYAYRLSSPFFAMILPCTIGGLFWKKGTKEGAIAGTAAGVIVTFLMTFVIAPPMGFSALLWGLAVNIVLYVGVSLMTVVPEEIVEKYIVRIDKIISGSPEIFEVTNTAVNEAKKMCTGEGLKVAEEG</sequence>
<dbReference type="InterPro" id="IPR038377">
    <property type="entry name" value="Na/Glc_symporter_sf"/>
</dbReference>
<feature type="transmembrane region" description="Helical" evidence="14">
    <location>
        <begin position="186"/>
        <end position="204"/>
    </location>
</feature>
<feature type="transmembrane region" description="Helical" evidence="14">
    <location>
        <begin position="6"/>
        <end position="26"/>
    </location>
</feature>
<keyword evidence="8" id="KW-0915">Sodium</keyword>
<dbReference type="GO" id="GO:0006814">
    <property type="term" value="P:sodium ion transport"/>
    <property type="evidence" value="ECO:0007669"/>
    <property type="project" value="UniProtKB-KW"/>
</dbReference>
<keyword evidence="9" id="KW-0406">Ion transport</keyword>
<dbReference type="GO" id="GO:0005886">
    <property type="term" value="C:plasma membrane"/>
    <property type="evidence" value="ECO:0007669"/>
    <property type="project" value="UniProtKB-SubCell"/>
</dbReference>
<evidence type="ECO:0000256" key="5">
    <source>
        <dbReference type="ARBA" id="ARBA00022692"/>
    </source>
</evidence>
<dbReference type="RefSeq" id="WP_003498746.1">
    <property type="nucleotide sequence ID" value="NZ_GL834306.1"/>
</dbReference>
<evidence type="ECO:0000256" key="11">
    <source>
        <dbReference type="ARBA" id="ARBA00023201"/>
    </source>
</evidence>
<dbReference type="CDD" id="cd10322">
    <property type="entry name" value="SLC5sbd"/>
    <property type="match status" value="1"/>
</dbReference>
<evidence type="ECO:0000313" key="15">
    <source>
        <dbReference type="EMBL" id="EGA95258.1"/>
    </source>
</evidence>
<keyword evidence="5 14" id="KW-0812">Transmembrane</keyword>
<evidence type="ECO:0000256" key="1">
    <source>
        <dbReference type="ARBA" id="ARBA00004651"/>
    </source>
</evidence>
<feature type="transmembrane region" description="Helical" evidence="14">
    <location>
        <begin position="326"/>
        <end position="355"/>
    </location>
</feature>
<evidence type="ECO:0000256" key="12">
    <source>
        <dbReference type="ARBA" id="ARBA00033708"/>
    </source>
</evidence>
<comment type="similarity">
    <text evidence="2 13">Belongs to the sodium:solute symporter (SSF) (TC 2.A.21) family.</text>
</comment>
<dbReference type="Gene3D" id="1.20.1730.10">
    <property type="entry name" value="Sodium/glucose cotransporter"/>
    <property type="match status" value="1"/>
</dbReference>
<evidence type="ECO:0000256" key="7">
    <source>
        <dbReference type="ARBA" id="ARBA00022989"/>
    </source>
</evidence>
<dbReference type="InterPro" id="IPR050277">
    <property type="entry name" value="Sodium:Solute_Symporter"/>
</dbReference>
<feature type="transmembrane region" description="Helical" evidence="14">
    <location>
        <begin position="77"/>
        <end position="100"/>
    </location>
</feature>
<feature type="transmembrane region" description="Helical" evidence="14">
    <location>
        <begin position="46"/>
        <end position="65"/>
    </location>
</feature>
<proteinExistence type="inferred from homology"/>
<dbReference type="eggNOG" id="COG0591">
    <property type="taxonomic scope" value="Bacteria"/>
</dbReference>
<dbReference type="Pfam" id="PF00474">
    <property type="entry name" value="SSF"/>
    <property type="match status" value="1"/>
</dbReference>
<reference evidence="15 16" key="1">
    <citation type="submission" date="2010-12" db="EMBL/GenBank/DDBJ databases">
        <title>The Genome Sequence of Clostridium symbiosum strain WAL-14163.</title>
        <authorList>
            <person name="Earl A."/>
            <person name="Ward D."/>
            <person name="Feldgarden M."/>
            <person name="Gevers D."/>
            <person name="Finegold S.M."/>
            <person name="Summanen P.H."/>
            <person name="Molitoris D.R."/>
            <person name="Vaisanen M.L."/>
            <person name="Daigneault M."/>
            <person name="Young S.K."/>
            <person name="Zeng Q."/>
            <person name="Gargeya S."/>
            <person name="Fitzgerald M."/>
            <person name="Haas B."/>
            <person name="Abouelleil A."/>
            <person name="Alvarado L."/>
            <person name="Arachchi H.M."/>
            <person name="Berlin A."/>
            <person name="Brown A."/>
            <person name="Chapman S.B."/>
            <person name="Chen Z."/>
            <person name="Dunbar C."/>
            <person name="Freedman E."/>
            <person name="Gearin G."/>
            <person name="Gellesch M."/>
            <person name="Goldberg J."/>
            <person name="Griggs A."/>
            <person name="Gujja S."/>
            <person name="Heilman E."/>
            <person name="Heiman D."/>
            <person name="Howarth C."/>
            <person name="Larson L."/>
            <person name="Lui A."/>
            <person name="MacDonald P.J.P."/>
            <person name="Mehta T."/>
            <person name="Montmayeur A."/>
            <person name="Murphy C."/>
            <person name="Neiman D."/>
            <person name="Pearson M."/>
            <person name="Priest M."/>
            <person name="Roberts A."/>
            <person name="Saif S."/>
            <person name="Shea T."/>
            <person name="Shenoy N."/>
            <person name="Sisk P."/>
            <person name="Stolte C."/>
            <person name="Sykes S."/>
            <person name="White J."/>
            <person name="Yandava C."/>
            <person name="Nusbaum C."/>
            <person name="Birren B."/>
        </authorList>
    </citation>
    <scope>NUCLEOTIDE SEQUENCE [LARGE SCALE GENOMIC DNA]</scope>
    <source>
        <strain evidence="15 16">WAL-14163</strain>
    </source>
</reference>
<keyword evidence="10 14" id="KW-0472">Membrane</keyword>
<evidence type="ECO:0000256" key="2">
    <source>
        <dbReference type="ARBA" id="ARBA00006434"/>
    </source>
</evidence>
<dbReference type="Proteomes" id="UP000002970">
    <property type="component" value="Unassembled WGS sequence"/>
</dbReference>
<feature type="transmembrane region" description="Helical" evidence="14">
    <location>
        <begin position="461"/>
        <end position="482"/>
    </location>
</feature>